<evidence type="ECO:0000256" key="4">
    <source>
        <dbReference type="ARBA" id="ARBA00023136"/>
    </source>
</evidence>
<feature type="domain" description="Major facilitator superfamily (MFS) profile" evidence="7">
    <location>
        <begin position="76"/>
        <end position="493"/>
    </location>
</feature>
<evidence type="ECO:0000256" key="6">
    <source>
        <dbReference type="SAM" id="Phobius"/>
    </source>
</evidence>
<feature type="transmembrane region" description="Helical" evidence="6">
    <location>
        <begin position="469"/>
        <end position="488"/>
    </location>
</feature>
<dbReference type="EMBL" id="JBDFQZ010000009">
    <property type="protein sequence ID" value="KAK9688667.1"/>
    <property type="molecule type" value="Genomic_DNA"/>
</dbReference>
<feature type="transmembrane region" description="Helical" evidence="6">
    <location>
        <begin position="347"/>
        <end position="369"/>
    </location>
</feature>
<dbReference type="InterPro" id="IPR036259">
    <property type="entry name" value="MFS_trans_sf"/>
</dbReference>
<evidence type="ECO:0000256" key="1">
    <source>
        <dbReference type="ARBA" id="ARBA00004141"/>
    </source>
</evidence>
<dbReference type="Pfam" id="PF00083">
    <property type="entry name" value="Sugar_tr"/>
    <property type="match status" value="1"/>
</dbReference>
<reference evidence="8" key="1">
    <citation type="submission" date="2024-03" db="EMBL/GenBank/DDBJ databases">
        <title>WGS assembly of Saponaria officinalis var. Norfolk2.</title>
        <authorList>
            <person name="Jenkins J."/>
            <person name="Shu S."/>
            <person name="Grimwood J."/>
            <person name="Barry K."/>
            <person name="Goodstein D."/>
            <person name="Schmutz J."/>
            <person name="Leebens-Mack J."/>
            <person name="Osbourn A."/>
        </authorList>
    </citation>
    <scope>NUCLEOTIDE SEQUENCE [LARGE SCALE GENOMIC DNA]</scope>
    <source>
        <strain evidence="8">JIC</strain>
    </source>
</reference>
<keyword evidence="2 6" id="KW-0812">Transmembrane</keyword>
<comment type="subcellular location">
    <subcellularLocation>
        <location evidence="1">Membrane</location>
        <topology evidence="1">Multi-pass membrane protein</topology>
    </subcellularLocation>
</comment>
<feature type="transmembrane region" description="Helical" evidence="6">
    <location>
        <begin position="116"/>
        <end position="137"/>
    </location>
</feature>
<evidence type="ECO:0000313" key="8">
    <source>
        <dbReference type="EMBL" id="KAK9688667.1"/>
    </source>
</evidence>
<proteinExistence type="predicted"/>
<dbReference type="InterPro" id="IPR020846">
    <property type="entry name" value="MFS_dom"/>
</dbReference>
<keyword evidence="4 6" id="KW-0472">Membrane</keyword>
<keyword evidence="9" id="KW-1185">Reference proteome</keyword>
<sequence length="531" mass="58081">MEQQVETKTNPPTTLELTVDEVIEEHVGTLGISQIIQVIIVSFAWIFDAQGTLITIFTDAAPEKWTCNSKGGCNGMQSGKGGSGFVCGLEPGTWDWVGGRKSSVIAEWGLICDHKFLAPLPASFFFLGSLLGSAMYGRLADTILGRKKTLMLSCLLTAITSSLTSISPNIWVYAFFRFTNGLSRSGIGICCLVLATEVVGRKWRGQVGQYGFFFFTAGFLSIPVMAYYTRTSWRLLYIVTSILPFIYSVFVLPFVSESPRWLLVRGRKDEALQVLAKFAKLNGKTLPSNLQLSESNTKNDSNYSNLTLWQCKWARVRMCKAMVAGFGIGFVYYGVQLNVENLNFTRYLSTFINALMEIPAVLLGSLLLSCTDRRTLYSYSSYVTGVSCLLCMLFTKGKGGPIGSWAQLGFEGVGFMAISMAFDILYIYCVELFPTNVRNFAVSLLRQALMLGASVAPVLVAVGRLSPTFSFMVFGGLAVLSGVVSFWLPETRNAPLYETLEQQEKAEKLGGCGGGVGGSLESGLQVEETKA</sequence>
<evidence type="ECO:0000256" key="5">
    <source>
        <dbReference type="SAM" id="MobiDB-lite"/>
    </source>
</evidence>
<evidence type="ECO:0000313" key="9">
    <source>
        <dbReference type="Proteomes" id="UP001443914"/>
    </source>
</evidence>
<evidence type="ECO:0000259" key="7">
    <source>
        <dbReference type="PROSITE" id="PS50850"/>
    </source>
</evidence>
<protein>
    <recommendedName>
        <fullName evidence="7">Major facilitator superfamily (MFS) profile domain-containing protein</fullName>
    </recommendedName>
</protein>
<comment type="caution">
    <text evidence="8">The sequence shown here is derived from an EMBL/GenBank/DDBJ whole genome shotgun (WGS) entry which is preliminary data.</text>
</comment>
<accession>A0AAW1IGL7</accession>
<dbReference type="PROSITE" id="PS50850">
    <property type="entry name" value="MFS"/>
    <property type="match status" value="1"/>
</dbReference>
<feature type="transmembrane region" description="Helical" evidence="6">
    <location>
        <begin position="182"/>
        <end position="200"/>
    </location>
</feature>
<dbReference type="SUPFAM" id="SSF103473">
    <property type="entry name" value="MFS general substrate transporter"/>
    <property type="match status" value="1"/>
</dbReference>
<feature type="transmembrane region" description="Helical" evidence="6">
    <location>
        <begin position="318"/>
        <end position="335"/>
    </location>
</feature>
<feature type="transmembrane region" description="Helical" evidence="6">
    <location>
        <begin position="415"/>
        <end position="433"/>
    </location>
</feature>
<feature type="transmembrane region" description="Helical" evidence="6">
    <location>
        <begin position="235"/>
        <end position="255"/>
    </location>
</feature>
<dbReference type="Proteomes" id="UP001443914">
    <property type="component" value="Unassembled WGS sequence"/>
</dbReference>
<evidence type="ECO:0000256" key="2">
    <source>
        <dbReference type="ARBA" id="ARBA00022692"/>
    </source>
</evidence>
<dbReference type="PANTHER" id="PTHR24064">
    <property type="entry name" value="SOLUTE CARRIER FAMILY 22 MEMBER"/>
    <property type="match status" value="1"/>
</dbReference>
<evidence type="ECO:0000256" key="3">
    <source>
        <dbReference type="ARBA" id="ARBA00022989"/>
    </source>
</evidence>
<gene>
    <name evidence="8" type="ORF">RND81_09G002100</name>
</gene>
<feature type="transmembrane region" description="Helical" evidence="6">
    <location>
        <begin position="445"/>
        <end position="463"/>
    </location>
</feature>
<feature type="transmembrane region" description="Helical" evidence="6">
    <location>
        <begin position="376"/>
        <end position="395"/>
    </location>
</feature>
<dbReference type="GO" id="GO:0022857">
    <property type="term" value="F:transmembrane transporter activity"/>
    <property type="evidence" value="ECO:0007669"/>
    <property type="project" value="InterPro"/>
</dbReference>
<dbReference type="Gene3D" id="1.20.1250.20">
    <property type="entry name" value="MFS general substrate transporter like domains"/>
    <property type="match status" value="1"/>
</dbReference>
<feature type="transmembrane region" description="Helical" evidence="6">
    <location>
        <begin position="149"/>
        <end position="176"/>
    </location>
</feature>
<organism evidence="8 9">
    <name type="scientific">Saponaria officinalis</name>
    <name type="common">Common soapwort</name>
    <name type="synonym">Lychnis saponaria</name>
    <dbReference type="NCBI Taxonomy" id="3572"/>
    <lineage>
        <taxon>Eukaryota</taxon>
        <taxon>Viridiplantae</taxon>
        <taxon>Streptophyta</taxon>
        <taxon>Embryophyta</taxon>
        <taxon>Tracheophyta</taxon>
        <taxon>Spermatophyta</taxon>
        <taxon>Magnoliopsida</taxon>
        <taxon>eudicotyledons</taxon>
        <taxon>Gunneridae</taxon>
        <taxon>Pentapetalae</taxon>
        <taxon>Caryophyllales</taxon>
        <taxon>Caryophyllaceae</taxon>
        <taxon>Caryophylleae</taxon>
        <taxon>Saponaria</taxon>
    </lineage>
</organism>
<feature type="transmembrane region" description="Helical" evidence="6">
    <location>
        <begin position="212"/>
        <end position="229"/>
    </location>
</feature>
<feature type="compositionally biased region" description="Gly residues" evidence="5">
    <location>
        <begin position="511"/>
        <end position="520"/>
    </location>
</feature>
<dbReference type="InterPro" id="IPR005828">
    <property type="entry name" value="MFS_sugar_transport-like"/>
</dbReference>
<keyword evidence="3 6" id="KW-1133">Transmembrane helix</keyword>
<feature type="region of interest" description="Disordered" evidence="5">
    <location>
        <begin position="511"/>
        <end position="531"/>
    </location>
</feature>
<dbReference type="GO" id="GO:0016020">
    <property type="term" value="C:membrane"/>
    <property type="evidence" value="ECO:0007669"/>
    <property type="project" value="UniProtKB-SubCell"/>
</dbReference>
<dbReference type="AlphaFoldDB" id="A0AAW1IGL7"/>
<name>A0AAW1IGL7_SAPOF</name>